<proteinExistence type="predicted"/>
<protein>
    <submittedName>
        <fullName evidence="1">Uncharacterized protein</fullName>
    </submittedName>
</protein>
<sequence length="46" mass="5707">MIEERRFSCDRFGFEKIQENRNRKLTEKTQGFISKLPVSFREKNRR</sequence>
<evidence type="ECO:0000313" key="2">
    <source>
        <dbReference type="Proteomes" id="UP000011988"/>
    </source>
</evidence>
<dbReference type="AlphaFoldDB" id="M6D6S1"/>
<dbReference type="Proteomes" id="UP000011988">
    <property type="component" value="Unassembled WGS sequence"/>
</dbReference>
<evidence type="ECO:0000313" key="1">
    <source>
        <dbReference type="EMBL" id="EMJ98361.1"/>
    </source>
</evidence>
<accession>M6D6S1</accession>
<reference evidence="1 2" key="1">
    <citation type="submission" date="2013-01" db="EMBL/GenBank/DDBJ databases">
        <authorList>
            <person name="Harkins D.M."/>
            <person name="Durkin A.S."/>
            <person name="Brinkac L.M."/>
            <person name="Haft D.H."/>
            <person name="Selengut J.D."/>
            <person name="Sanka R."/>
            <person name="DePew J."/>
            <person name="Purushe J."/>
            <person name="Galloway R.L."/>
            <person name="Vinetz J.M."/>
            <person name="Sutton G.G."/>
            <person name="Nierman W.C."/>
            <person name="Fouts D.E."/>
        </authorList>
    </citation>
    <scope>NUCLEOTIDE SEQUENCE [LARGE SCALE GENOMIC DNA]</scope>
    <source>
        <strain evidence="1 2">79601</strain>
    </source>
</reference>
<comment type="caution">
    <text evidence="1">The sequence shown here is derived from an EMBL/GenBank/DDBJ whole genome shotgun (WGS) entry which is preliminary data.</text>
</comment>
<dbReference type="EMBL" id="ANIK01000001">
    <property type="protein sequence ID" value="EMJ98361.1"/>
    <property type="molecule type" value="Genomic_DNA"/>
</dbReference>
<gene>
    <name evidence="1" type="ORF">LEP1GSC194_0948</name>
</gene>
<organism evidence="1 2">
    <name type="scientific">Leptospira alstonii serovar Sichuan str. 79601</name>
    <dbReference type="NCBI Taxonomy" id="1218565"/>
    <lineage>
        <taxon>Bacteria</taxon>
        <taxon>Pseudomonadati</taxon>
        <taxon>Spirochaetota</taxon>
        <taxon>Spirochaetia</taxon>
        <taxon>Leptospirales</taxon>
        <taxon>Leptospiraceae</taxon>
        <taxon>Leptospira</taxon>
    </lineage>
</organism>
<name>M6D6S1_9LEPT</name>